<feature type="transmembrane region" description="Helical" evidence="8">
    <location>
        <begin position="12"/>
        <end position="34"/>
    </location>
</feature>
<evidence type="ECO:0000256" key="1">
    <source>
        <dbReference type="ARBA" id="ARBA00004651"/>
    </source>
</evidence>
<evidence type="ECO:0000313" key="10">
    <source>
        <dbReference type="Proteomes" id="UP001597545"/>
    </source>
</evidence>
<keyword evidence="7 8" id="KW-0472">Membrane</keyword>
<dbReference type="PROSITE" id="PS51257">
    <property type="entry name" value="PROKAR_LIPOPROTEIN"/>
    <property type="match status" value="1"/>
</dbReference>
<keyword evidence="10" id="KW-1185">Reference proteome</keyword>
<dbReference type="InterPro" id="IPR051629">
    <property type="entry name" value="Sulfite_efflux_TDT"/>
</dbReference>
<keyword evidence="5 8" id="KW-0812">Transmembrane</keyword>
<proteinExistence type="inferred from homology"/>
<feature type="transmembrane region" description="Helical" evidence="8">
    <location>
        <begin position="289"/>
        <end position="307"/>
    </location>
</feature>
<dbReference type="PANTHER" id="PTHR31686">
    <property type="match status" value="1"/>
</dbReference>
<evidence type="ECO:0000256" key="7">
    <source>
        <dbReference type="ARBA" id="ARBA00023136"/>
    </source>
</evidence>
<comment type="similarity">
    <text evidence="2">Belongs to the tellurite-resistance/dicarboxylate transporter (TDT) family.</text>
</comment>
<comment type="caution">
    <text evidence="9">The sequence shown here is derived from an EMBL/GenBank/DDBJ whole genome shotgun (WGS) entry which is preliminary data.</text>
</comment>
<sequence>MNALQQRIKVLLPAYFAMVMATGIISIACLLVGFSLLGQLLFYVNLIFATGLLGAFLYRFVVYRKELIKDFKSYQRGPGFFTLVAALCIIGNQFVLFGGYIGMAVSMLALATLFWFVIGYGFFFNITVTDDKKPLKDGINGTWLVIIVSIQGLSGLISLIWEHLDRKAEVYLFVALCLFLLGCVFYIYFMSLIIYRISFFPLNAMEFGAPYWINMGATAISTLSGSLLILHGQDIYFLHEVRPFLKGFVLLFWAAGTWWIPLLLLLGAWRHLIKKVKVPTTADGYDPTYWAMVFPLGMYVVSTWRLSEALQISFLKIVPTGFIYVALFAWAAVMIGFIRQAYRIFIQHRMPKP</sequence>
<evidence type="ECO:0000256" key="2">
    <source>
        <dbReference type="ARBA" id="ARBA00008566"/>
    </source>
</evidence>
<feature type="transmembrane region" description="Helical" evidence="8">
    <location>
        <begin position="322"/>
        <end position="342"/>
    </location>
</feature>
<dbReference type="InterPro" id="IPR004695">
    <property type="entry name" value="SLAC1/Mae1/Ssu1/TehA"/>
</dbReference>
<organism evidence="9 10">
    <name type="scientific">Sphingobacterium suaedae</name>
    <dbReference type="NCBI Taxonomy" id="1686402"/>
    <lineage>
        <taxon>Bacteria</taxon>
        <taxon>Pseudomonadati</taxon>
        <taxon>Bacteroidota</taxon>
        <taxon>Sphingobacteriia</taxon>
        <taxon>Sphingobacteriales</taxon>
        <taxon>Sphingobacteriaceae</taxon>
        <taxon>Sphingobacterium</taxon>
    </lineage>
</organism>
<evidence type="ECO:0000256" key="4">
    <source>
        <dbReference type="ARBA" id="ARBA00022475"/>
    </source>
</evidence>
<dbReference type="Pfam" id="PF03595">
    <property type="entry name" value="SLAC1"/>
    <property type="match status" value="1"/>
</dbReference>
<feature type="transmembrane region" description="Helical" evidence="8">
    <location>
        <begin position="79"/>
        <end position="101"/>
    </location>
</feature>
<feature type="transmembrane region" description="Helical" evidence="8">
    <location>
        <begin position="107"/>
        <end position="128"/>
    </location>
</feature>
<dbReference type="CDD" id="cd09319">
    <property type="entry name" value="TDT_like_1"/>
    <property type="match status" value="1"/>
</dbReference>
<keyword evidence="3" id="KW-0813">Transport</keyword>
<evidence type="ECO:0000256" key="8">
    <source>
        <dbReference type="SAM" id="Phobius"/>
    </source>
</evidence>
<evidence type="ECO:0000313" key="9">
    <source>
        <dbReference type="EMBL" id="MFD2549673.1"/>
    </source>
</evidence>
<dbReference type="PANTHER" id="PTHR31686:SF1">
    <property type="entry name" value="SULFITE EFFLUX PUMP SSU1"/>
    <property type="match status" value="1"/>
</dbReference>
<feature type="transmembrane region" description="Helical" evidence="8">
    <location>
        <begin position="209"/>
        <end position="230"/>
    </location>
</feature>
<evidence type="ECO:0000256" key="6">
    <source>
        <dbReference type="ARBA" id="ARBA00022989"/>
    </source>
</evidence>
<feature type="transmembrane region" description="Helical" evidence="8">
    <location>
        <begin position="250"/>
        <end position="269"/>
    </location>
</feature>
<feature type="transmembrane region" description="Helical" evidence="8">
    <location>
        <begin position="140"/>
        <end position="161"/>
    </location>
</feature>
<keyword evidence="6 8" id="KW-1133">Transmembrane helix</keyword>
<dbReference type="Gene3D" id="1.50.10.150">
    <property type="entry name" value="Voltage-dependent anion channel"/>
    <property type="match status" value="1"/>
</dbReference>
<keyword evidence="4" id="KW-1003">Cell membrane</keyword>
<accession>A0ABW5KMW1</accession>
<dbReference type="EMBL" id="JBHULR010000020">
    <property type="protein sequence ID" value="MFD2549673.1"/>
    <property type="molecule type" value="Genomic_DNA"/>
</dbReference>
<evidence type="ECO:0000256" key="3">
    <source>
        <dbReference type="ARBA" id="ARBA00022448"/>
    </source>
</evidence>
<protein>
    <submittedName>
        <fullName evidence="9">Tellurite resistance/C4-dicarboxylate transporter family protein</fullName>
    </submittedName>
</protein>
<evidence type="ECO:0000256" key="5">
    <source>
        <dbReference type="ARBA" id="ARBA00022692"/>
    </source>
</evidence>
<dbReference type="Proteomes" id="UP001597545">
    <property type="component" value="Unassembled WGS sequence"/>
</dbReference>
<dbReference type="RefSeq" id="WP_380905993.1">
    <property type="nucleotide sequence ID" value="NZ_JBHUEG010000019.1"/>
</dbReference>
<feature type="transmembrane region" description="Helical" evidence="8">
    <location>
        <begin position="173"/>
        <end position="197"/>
    </location>
</feature>
<dbReference type="InterPro" id="IPR038665">
    <property type="entry name" value="Voltage-dep_anion_channel_sf"/>
</dbReference>
<reference evidence="10" key="1">
    <citation type="journal article" date="2019" name="Int. J. Syst. Evol. Microbiol.">
        <title>The Global Catalogue of Microorganisms (GCM) 10K type strain sequencing project: providing services to taxonomists for standard genome sequencing and annotation.</title>
        <authorList>
            <consortium name="The Broad Institute Genomics Platform"/>
            <consortium name="The Broad Institute Genome Sequencing Center for Infectious Disease"/>
            <person name="Wu L."/>
            <person name="Ma J."/>
        </authorList>
    </citation>
    <scope>NUCLEOTIDE SEQUENCE [LARGE SCALE GENOMIC DNA]</scope>
    <source>
        <strain evidence="10">KCTC 42662</strain>
    </source>
</reference>
<feature type="transmembrane region" description="Helical" evidence="8">
    <location>
        <begin position="40"/>
        <end position="58"/>
    </location>
</feature>
<comment type="subcellular location">
    <subcellularLocation>
        <location evidence="1">Cell membrane</location>
        <topology evidence="1">Multi-pass membrane protein</topology>
    </subcellularLocation>
</comment>
<name>A0ABW5KMW1_9SPHI</name>
<gene>
    <name evidence="9" type="ORF">ACFSR5_18660</name>
</gene>